<dbReference type="Gene3D" id="2.130.10.10">
    <property type="entry name" value="YVTN repeat-like/Quinoprotein amine dehydrogenase"/>
    <property type="match status" value="2"/>
</dbReference>
<dbReference type="Pfam" id="PF00400">
    <property type="entry name" value="WD40"/>
    <property type="match status" value="1"/>
</dbReference>
<dbReference type="InterPro" id="IPR001680">
    <property type="entry name" value="WD40_rpt"/>
</dbReference>
<dbReference type="PANTHER" id="PTHR13720:SF13">
    <property type="entry name" value="CILIA- AND FLAGELLA-ASSOCIATED PROTEIN 251"/>
    <property type="match status" value="1"/>
</dbReference>
<keyword evidence="3" id="KW-0677">Repeat</keyword>
<dbReference type="SUPFAM" id="SSF50978">
    <property type="entry name" value="WD40 repeat-like"/>
    <property type="match status" value="2"/>
</dbReference>
<evidence type="ECO:0000313" key="7">
    <source>
        <dbReference type="Proteomes" id="UP001153292"/>
    </source>
</evidence>
<evidence type="ECO:0000256" key="2">
    <source>
        <dbReference type="ARBA" id="ARBA00022574"/>
    </source>
</evidence>
<comment type="subcellular location">
    <subcellularLocation>
        <location evidence="1">Cell projection</location>
        <location evidence="1">Cilium</location>
    </subcellularLocation>
</comment>
<accession>A0ABN8BCM4</accession>
<evidence type="ECO:0000256" key="4">
    <source>
        <dbReference type="ARBA" id="ARBA00023273"/>
    </source>
</evidence>
<keyword evidence="7" id="KW-1185">Reference proteome</keyword>
<dbReference type="SMART" id="SM00320">
    <property type="entry name" value="WD40"/>
    <property type="match status" value="5"/>
</dbReference>
<dbReference type="Proteomes" id="UP001153292">
    <property type="component" value="Chromosome 6"/>
</dbReference>
<keyword evidence="2" id="KW-0853">WD repeat</keyword>
<evidence type="ECO:0000256" key="5">
    <source>
        <dbReference type="ARBA" id="ARBA00040994"/>
    </source>
</evidence>
<keyword evidence="4" id="KW-0966">Cell projection</keyword>
<proteinExistence type="predicted"/>
<evidence type="ECO:0000256" key="1">
    <source>
        <dbReference type="ARBA" id="ARBA00004138"/>
    </source>
</evidence>
<dbReference type="SUPFAM" id="SSF47473">
    <property type="entry name" value="EF-hand"/>
    <property type="match status" value="1"/>
</dbReference>
<dbReference type="Gene3D" id="1.10.238.10">
    <property type="entry name" value="EF-hand"/>
    <property type="match status" value="1"/>
</dbReference>
<evidence type="ECO:0000313" key="6">
    <source>
        <dbReference type="EMBL" id="CAH0406704.1"/>
    </source>
</evidence>
<dbReference type="InterPro" id="IPR050630">
    <property type="entry name" value="WD_repeat_EMAP"/>
</dbReference>
<reference evidence="6" key="1">
    <citation type="submission" date="2021-12" db="EMBL/GenBank/DDBJ databases">
        <authorList>
            <person name="King R."/>
        </authorList>
    </citation>
    <scope>NUCLEOTIDE SEQUENCE</scope>
</reference>
<evidence type="ECO:0000256" key="3">
    <source>
        <dbReference type="ARBA" id="ARBA00022737"/>
    </source>
</evidence>
<dbReference type="EMBL" id="OU963899">
    <property type="protein sequence ID" value="CAH0406704.1"/>
    <property type="molecule type" value="Genomic_DNA"/>
</dbReference>
<dbReference type="InterPro" id="IPR015943">
    <property type="entry name" value="WD40/YVTN_repeat-like_dom_sf"/>
</dbReference>
<organism evidence="6 7">
    <name type="scientific">Chilo suppressalis</name>
    <name type="common">Asiatic rice borer moth</name>
    <dbReference type="NCBI Taxonomy" id="168631"/>
    <lineage>
        <taxon>Eukaryota</taxon>
        <taxon>Metazoa</taxon>
        <taxon>Ecdysozoa</taxon>
        <taxon>Arthropoda</taxon>
        <taxon>Hexapoda</taxon>
        <taxon>Insecta</taxon>
        <taxon>Pterygota</taxon>
        <taxon>Neoptera</taxon>
        <taxon>Endopterygota</taxon>
        <taxon>Lepidoptera</taxon>
        <taxon>Glossata</taxon>
        <taxon>Ditrysia</taxon>
        <taxon>Pyraloidea</taxon>
        <taxon>Crambidae</taxon>
        <taxon>Crambinae</taxon>
        <taxon>Chilo</taxon>
    </lineage>
</organism>
<dbReference type="InterPro" id="IPR036322">
    <property type="entry name" value="WD40_repeat_dom_sf"/>
</dbReference>
<sequence length="1024" mass="117065">MENSSHSMPNMRKNVNNVKDADSRKLYSLSLSEIRKHSNYAEYNHKPSPFNLRWINGYNAKVGVINLNVNGSTTAFYAACNCAVLYNWTTNQMRILQGHRHAVAFLASDSKGKWLVTADSGPENIVIIWDSRDYFPQRTLFSPHKETRLAKVALSADAKYLLTLGYKGKAAVYWWIWSEPLEEPHAKLHVDIPRDSVVAMGFNPYDSKQFLLMTKQEIWIGISRKVFVFERGLWKETDEYELKIRCPEKNVGPEVGRMTCYTFVEDTAQVLVATSRGNVIVYGHTIEHRKRVEDTNYENLRYVKVVKIEKEKINVIKNVDGLIVTGNKVGEIHFYDDQLKLLYWIHGFAVDSVRGLSFNIAPRSYQIFDPQCKKMCPCWEKIVTEVDPETKALKQKLLKTKIPSDATTEGKPLVVRDFIVCTHKQGVGFVDYAVEKFHPIIENKPSHALSLSVHPEKPFVCIGYANGTVELFNFLQHKVFMRLELRERYKVVVPPRDDSIKGDCEVTTPDLSVTCLQYSPSGLHLACGLNSGELIFLDPTTIAILNETPYRDSSYEIKLIDFSYDSLTMAYSDAGRTVCVYKYECDSLRWQFVGKHRAHYKDITALLFLPQKNPDGEYKLLSLGADRIMVEYDIGRSADDYLEVASLDRVEQTAVPLTAIAWLPPSHSLDPDTHHTNLPTILIANDEHKYKLMNYETTMTVATVLGPRYEYPVCWLKLVRAPGEGEGGQYLVFATNNVIGLQKLPLDGNPWKHVGLIGHPLQIIGMSFREDRSTLFTIGAKDSCMCQWAANYRSVEMTTKRGGVDLDPYYCLIENGRPGWLFQEIRDLFYYIQILCQGTFSPAMRRVKDFIPVDSLPDLMRVLGFFPTEYEVENLLTEAKYKVYQKQPSSEVDFEEFVKLYLNHRPAFGDSYARIRSAFHHFALERENHVMTRDEFIDVLSNYGECFSQSLSWYLLSILSGHSFEDRASMTEGDFSFLPEDITLSDFTTTIIGIQDLDNLSEQYSIKDSYGSQQTGSSMDSDDK</sequence>
<gene>
    <name evidence="6" type="ORF">CHILSU_LOCUS10087</name>
</gene>
<name>A0ABN8BCM4_CHISP</name>
<dbReference type="InterPro" id="IPR011992">
    <property type="entry name" value="EF-hand-dom_pair"/>
</dbReference>
<dbReference type="PANTHER" id="PTHR13720">
    <property type="entry name" value="WD-40 REPEAT PROTEIN"/>
    <property type="match status" value="1"/>
</dbReference>
<protein>
    <recommendedName>
        <fullName evidence="5">Cilia- and flagella-associated protein 251</fullName>
    </recommendedName>
</protein>